<evidence type="ECO:0000313" key="2">
    <source>
        <dbReference type="Proteomes" id="UP001205311"/>
    </source>
</evidence>
<dbReference type="NCBIfam" id="TIGR01509">
    <property type="entry name" value="HAD-SF-IA-v3"/>
    <property type="match status" value="1"/>
</dbReference>
<dbReference type="Gene3D" id="1.10.150.240">
    <property type="entry name" value="Putative phosphatase, domain 2"/>
    <property type="match status" value="1"/>
</dbReference>
<evidence type="ECO:0000313" key="1">
    <source>
        <dbReference type="EMBL" id="MCP2256551.1"/>
    </source>
</evidence>
<dbReference type="Gene3D" id="3.40.50.1000">
    <property type="entry name" value="HAD superfamily/HAD-like"/>
    <property type="match status" value="1"/>
</dbReference>
<dbReference type="EMBL" id="JAMTCP010000001">
    <property type="protein sequence ID" value="MCP2256551.1"/>
    <property type="molecule type" value="Genomic_DNA"/>
</dbReference>
<organism evidence="1 2">
    <name type="scientific">Streptoalloteichus tenebrarius (strain ATCC 17920 / DSM 40477 / JCM 4838 / CBS 697.72 / NBRC 16177 / NCIMB 11028 / NRRL B-12390 / A12253. 1 / ISP 5477)</name>
    <name type="common">Streptomyces tenebrarius</name>
    <dbReference type="NCBI Taxonomy" id="1933"/>
    <lineage>
        <taxon>Bacteria</taxon>
        <taxon>Bacillati</taxon>
        <taxon>Actinomycetota</taxon>
        <taxon>Actinomycetes</taxon>
        <taxon>Pseudonocardiales</taxon>
        <taxon>Pseudonocardiaceae</taxon>
        <taxon>Streptoalloteichus</taxon>
    </lineage>
</organism>
<sequence>MEIGCAALLFDADGTLVDSRAAVERCWGAWAELYGLDVAAVLAVCQGRRSEETIARFLPADEVEPAVARLDALELADLADVEPCPGVPELLAALDGPGRPSWAVVTSGILPLVTGRMRAAGLALPEVVVTAESVTAGKPDPQGYRLAARRLGVPIERCVVVEDAPVGVRAGREAGARVVAVTTTHTAEELSEADVVVESLGQLVVGDGTLTVVSPGREVGV</sequence>
<dbReference type="PANTHER" id="PTHR43481">
    <property type="entry name" value="FRUCTOSE-1-PHOSPHATE PHOSPHATASE"/>
    <property type="match status" value="1"/>
</dbReference>
<dbReference type="InterPro" id="IPR006439">
    <property type="entry name" value="HAD-SF_hydro_IA"/>
</dbReference>
<dbReference type="Proteomes" id="UP001205311">
    <property type="component" value="Unassembled WGS sequence"/>
</dbReference>
<accession>A0ABT1HM07</accession>
<dbReference type="SFLD" id="SFLDG01129">
    <property type="entry name" value="C1.5:_HAD__Beta-PGM__Phosphata"/>
    <property type="match status" value="1"/>
</dbReference>
<keyword evidence="2" id="KW-1185">Reference proteome</keyword>
<dbReference type="RefSeq" id="WP_253667538.1">
    <property type="nucleotide sequence ID" value="NZ_JAMTCP010000001.1"/>
</dbReference>
<proteinExistence type="predicted"/>
<dbReference type="InterPro" id="IPR023214">
    <property type="entry name" value="HAD_sf"/>
</dbReference>
<dbReference type="Pfam" id="PF00702">
    <property type="entry name" value="Hydrolase"/>
    <property type="match status" value="1"/>
</dbReference>
<dbReference type="PANTHER" id="PTHR43481:SF4">
    <property type="entry name" value="GLYCEROL-1-PHOSPHATE PHOSPHOHYDROLASE 1-RELATED"/>
    <property type="match status" value="1"/>
</dbReference>
<comment type="caution">
    <text evidence="1">The sequence shown here is derived from an EMBL/GenBank/DDBJ whole genome shotgun (WGS) entry which is preliminary data.</text>
</comment>
<dbReference type="SFLD" id="SFLDS00003">
    <property type="entry name" value="Haloacid_Dehalogenase"/>
    <property type="match status" value="1"/>
</dbReference>
<protein>
    <submittedName>
        <fullName evidence="1">Sugar-phosphatase</fullName>
    </submittedName>
</protein>
<dbReference type="InterPro" id="IPR023198">
    <property type="entry name" value="PGP-like_dom2"/>
</dbReference>
<gene>
    <name evidence="1" type="ORF">LX15_000234</name>
</gene>
<dbReference type="SUPFAM" id="SSF56784">
    <property type="entry name" value="HAD-like"/>
    <property type="match status" value="1"/>
</dbReference>
<reference evidence="1 2" key="1">
    <citation type="submission" date="2022-06" db="EMBL/GenBank/DDBJ databases">
        <title>Genomic Encyclopedia of Archaeal and Bacterial Type Strains, Phase II (KMG-II): from individual species to whole genera.</title>
        <authorList>
            <person name="Goeker M."/>
        </authorList>
    </citation>
    <scope>NUCLEOTIDE SEQUENCE [LARGE SCALE GENOMIC DNA]</scope>
    <source>
        <strain evidence="1 2">DSM 40477</strain>
    </source>
</reference>
<dbReference type="InterPro" id="IPR036412">
    <property type="entry name" value="HAD-like_sf"/>
</dbReference>
<name>A0ABT1HM07_STRSD</name>
<dbReference type="InterPro" id="IPR051806">
    <property type="entry name" value="HAD-like_SPP"/>
</dbReference>